<feature type="transmembrane region" description="Helical" evidence="8">
    <location>
        <begin position="256"/>
        <end position="276"/>
    </location>
</feature>
<evidence type="ECO:0000256" key="5">
    <source>
        <dbReference type="ARBA" id="ARBA00022970"/>
    </source>
</evidence>
<feature type="transmembrane region" description="Helical" evidence="8">
    <location>
        <begin position="383"/>
        <end position="407"/>
    </location>
</feature>
<evidence type="ECO:0000313" key="11">
    <source>
        <dbReference type="Proteomes" id="UP000193560"/>
    </source>
</evidence>
<evidence type="ECO:0000256" key="4">
    <source>
        <dbReference type="ARBA" id="ARBA00022692"/>
    </source>
</evidence>
<evidence type="ECO:0000256" key="2">
    <source>
        <dbReference type="ARBA" id="ARBA00008066"/>
    </source>
</evidence>
<feature type="transmembrane region" description="Helical" evidence="8">
    <location>
        <begin position="69"/>
        <end position="91"/>
    </location>
</feature>
<protein>
    <submittedName>
        <fullName evidence="10">Transmembrane amino acid transporter protein-domain-containing protein</fullName>
    </submittedName>
</protein>
<feature type="transmembrane region" description="Helical" evidence="8">
    <location>
        <begin position="133"/>
        <end position="154"/>
    </location>
</feature>
<keyword evidence="5" id="KW-0029">Amino-acid transport</keyword>
<evidence type="ECO:0000256" key="8">
    <source>
        <dbReference type="SAM" id="Phobius"/>
    </source>
</evidence>
<evidence type="ECO:0000256" key="6">
    <source>
        <dbReference type="ARBA" id="ARBA00022989"/>
    </source>
</evidence>
<dbReference type="PANTHER" id="PTHR22950:SF692">
    <property type="entry name" value="TRANSMEMBRANE AMINO ACID TRANSPORTER FAMILY PROTEIN"/>
    <property type="match status" value="1"/>
</dbReference>
<comment type="caution">
    <text evidence="10">The sequence shown here is derived from an EMBL/GenBank/DDBJ whole genome shotgun (WGS) entry which is preliminary data.</text>
</comment>
<accession>A0A1X2IG76</accession>
<evidence type="ECO:0000256" key="3">
    <source>
        <dbReference type="ARBA" id="ARBA00022448"/>
    </source>
</evidence>
<feature type="domain" description="Amino acid transporter transmembrane" evidence="9">
    <location>
        <begin position="4"/>
        <end position="397"/>
    </location>
</feature>
<dbReference type="Proteomes" id="UP000193560">
    <property type="component" value="Unassembled WGS sequence"/>
</dbReference>
<comment type="similarity">
    <text evidence="2">Belongs to the amino acid/polyamine transporter 2 family.</text>
</comment>
<dbReference type="PANTHER" id="PTHR22950">
    <property type="entry name" value="AMINO ACID TRANSPORTER"/>
    <property type="match status" value="1"/>
</dbReference>
<reference evidence="10 11" key="1">
    <citation type="submission" date="2016-07" db="EMBL/GenBank/DDBJ databases">
        <title>Pervasive Adenine N6-methylation of Active Genes in Fungi.</title>
        <authorList>
            <consortium name="DOE Joint Genome Institute"/>
            <person name="Mondo S.J."/>
            <person name="Dannebaum R.O."/>
            <person name="Kuo R.C."/>
            <person name="Labutti K."/>
            <person name="Haridas S."/>
            <person name="Kuo A."/>
            <person name="Salamov A."/>
            <person name="Ahrendt S.R."/>
            <person name="Lipzen A."/>
            <person name="Sullivan W."/>
            <person name="Andreopoulos W.B."/>
            <person name="Clum A."/>
            <person name="Lindquist E."/>
            <person name="Daum C."/>
            <person name="Ramamoorthy G.K."/>
            <person name="Gryganskyi A."/>
            <person name="Culley D."/>
            <person name="Magnuson J.K."/>
            <person name="James T.Y."/>
            <person name="O'Malley M.A."/>
            <person name="Stajich J.E."/>
            <person name="Spatafora J.W."/>
            <person name="Visel A."/>
            <person name="Grigoriev I.V."/>
        </authorList>
    </citation>
    <scope>NUCLEOTIDE SEQUENCE [LARGE SCALE GENOMIC DNA]</scope>
    <source>
        <strain evidence="10 11">NRRL 1336</strain>
    </source>
</reference>
<feature type="non-terminal residue" evidence="10">
    <location>
        <position position="1"/>
    </location>
</feature>
<feature type="transmembrane region" description="Helical" evidence="8">
    <location>
        <begin position="21"/>
        <end position="49"/>
    </location>
</feature>
<name>A0A1X2IG76_9FUNG</name>
<dbReference type="OrthoDB" id="40134at2759"/>
<proteinExistence type="inferred from homology"/>
<evidence type="ECO:0000256" key="7">
    <source>
        <dbReference type="ARBA" id="ARBA00023136"/>
    </source>
</evidence>
<dbReference type="GO" id="GO:0015179">
    <property type="term" value="F:L-amino acid transmembrane transporter activity"/>
    <property type="evidence" value="ECO:0007669"/>
    <property type="project" value="TreeGrafter"/>
</dbReference>
<dbReference type="InterPro" id="IPR013057">
    <property type="entry name" value="AA_transpt_TM"/>
</dbReference>
<dbReference type="Pfam" id="PF01490">
    <property type="entry name" value="Aa_trans"/>
    <property type="match status" value="1"/>
</dbReference>
<evidence type="ECO:0000313" key="10">
    <source>
        <dbReference type="EMBL" id="ORZ15812.1"/>
    </source>
</evidence>
<comment type="subcellular location">
    <subcellularLocation>
        <location evidence="1">Membrane</location>
        <topology evidence="1">Multi-pass membrane protein</topology>
    </subcellularLocation>
</comment>
<keyword evidence="7 8" id="KW-0472">Membrane</keyword>
<organism evidence="10 11">
    <name type="scientific">Absidia repens</name>
    <dbReference type="NCBI Taxonomy" id="90262"/>
    <lineage>
        <taxon>Eukaryota</taxon>
        <taxon>Fungi</taxon>
        <taxon>Fungi incertae sedis</taxon>
        <taxon>Mucoromycota</taxon>
        <taxon>Mucoromycotina</taxon>
        <taxon>Mucoromycetes</taxon>
        <taxon>Mucorales</taxon>
        <taxon>Cunninghamellaceae</taxon>
        <taxon>Absidia</taxon>
    </lineage>
</organism>
<gene>
    <name evidence="10" type="ORF">BCR42DRAFT_465995</name>
</gene>
<dbReference type="STRING" id="90262.A0A1X2IG76"/>
<dbReference type="AlphaFoldDB" id="A0A1X2IG76"/>
<feature type="transmembrane region" description="Helical" evidence="8">
    <location>
        <begin position="213"/>
        <end position="236"/>
    </location>
</feature>
<keyword evidence="3" id="KW-0813">Transport</keyword>
<keyword evidence="6 8" id="KW-1133">Transmembrane helix</keyword>
<sequence length="413" mass="45930">IRCVVAGSGMLGIPYALSQSGWIGMLFLIISACISHYTGCLIIRCLYLGQSTRLDGFPEIGFATFGRTGQIVGFIFSQLLLFATPIVYFILASSNIADLLLSIGVPLDFKICAWIVSVTVGFPFVMVRNMKDVSFMSLVATMASICLLLVISVVSTSDYRIDQDDERQKIHHDIAIPRQFPMAFSTFSFSYCGNVIYPQLEGCMSHPQHWSKVMLVATTVITLMYVIIGFVCYLVYGNQVLNPVFLNIPPGYARNVAMIVATLHVLLASPLYLYVFTIRIESWLGLPCMNATPENDKSVRFLEWLCNHPVLARVLLRSLEIAICALIAMLVPYFASVMNLIGTIAAELLTFVLPCVFFMKLSWQKYAHDKKQRRSFSVVLESLICATIALFGVFCISFGIVDAIAALTKDFQK</sequence>
<feature type="transmembrane region" description="Helical" evidence="8">
    <location>
        <begin position="340"/>
        <end position="363"/>
    </location>
</feature>
<dbReference type="EMBL" id="MCGE01000012">
    <property type="protein sequence ID" value="ORZ15812.1"/>
    <property type="molecule type" value="Genomic_DNA"/>
</dbReference>
<evidence type="ECO:0000259" key="9">
    <source>
        <dbReference type="Pfam" id="PF01490"/>
    </source>
</evidence>
<keyword evidence="11" id="KW-1185">Reference proteome</keyword>
<keyword evidence="4 8" id="KW-0812">Transmembrane</keyword>
<dbReference type="GO" id="GO:0005774">
    <property type="term" value="C:vacuolar membrane"/>
    <property type="evidence" value="ECO:0007669"/>
    <property type="project" value="TreeGrafter"/>
</dbReference>
<evidence type="ECO:0000256" key="1">
    <source>
        <dbReference type="ARBA" id="ARBA00004141"/>
    </source>
</evidence>